<evidence type="ECO:0008006" key="2">
    <source>
        <dbReference type="Google" id="ProtNLM"/>
    </source>
</evidence>
<gene>
    <name evidence="1" type="ORF">10S15_11</name>
</gene>
<name>A0A2H4JBI0_9CAUD</name>
<sequence>MTINYASKFDAKVDERFAKEALSTGIINQDFDFTGVDTVKVYSIPTTAMNDYALTGNTRYGTAAELENNVQTLTLTKDRSFTFTIDKRSVQDTNGTLEAGKALARQLSEVVIPEVDKYRFGKVVAGADTDHVKTGAVTKNNAYEAVLDGQVKLTDALVPEEGRKLHVSPEFYKLIKLDPSFVKNSDLGQEVAFKGQVGVIDGLPVILTPTSRLPENVAFVIAHPIATTSPVKLEDYKIHDNPPGINGYLVEGRIRYDAFVLDSKKKAIYVHKTA</sequence>
<protein>
    <recommendedName>
        <fullName evidence="2">N4-gp56 family major capsid protein</fullName>
    </recommendedName>
</protein>
<evidence type="ECO:0000313" key="1">
    <source>
        <dbReference type="EMBL" id="ASN72604.1"/>
    </source>
</evidence>
<reference evidence="1" key="1">
    <citation type="submission" date="2017-06" db="EMBL/GenBank/DDBJ databases">
        <title>Novel phages from South African skin metaviromes.</title>
        <authorList>
            <person name="van Zyl L.J."/>
            <person name="Abrahams Y."/>
            <person name="Stander E.A."/>
            <person name="Kirby B.M."/>
            <person name="Clavaud C."/>
            <person name="Farcet C."/>
            <person name="Breton L."/>
            <person name="Trindade M.I."/>
        </authorList>
    </citation>
    <scope>NUCLEOTIDE SEQUENCE</scope>
</reference>
<proteinExistence type="predicted"/>
<dbReference type="EMBL" id="MF417961">
    <property type="protein sequence ID" value="ASN72604.1"/>
    <property type="molecule type" value="Genomic_DNA"/>
</dbReference>
<organism evidence="1">
    <name type="scientific">uncultured Caudovirales phage</name>
    <dbReference type="NCBI Taxonomy" id="2100421"/>
    <lineage>
        <taxon>Viruses</taxon>
        <taxon>Duplodnaviria</taxon>
        <taxon>Heunggongvirae</taxon>
        <taxon>Uroviricota</taxon>
        <taxon>Caudoviricetes</taxon>
        <taxon>Peduoviridae</taxon>
        <taxon>Maltschvirus</taxon>
        <taxon>Maltschvirus maltsch</taxon>
    </lineage>
</organism>
<accession>A0A2H4JBI0</accession>